<dbReference type="Gene3D" id="1.25.10.10">
    <property type="entry name" value="Leucine-rich Repeat Variant"/>
    <property type="match status" value="1"/>
</dbReference>
<evidence type="ECO:0000313" key="2">
    <source>
        <dbReference type="Proteomes" id="UP000199529"/>
    </source>
</evidence>
<dbReference type="AlphaFoldDB" id="A0A1H3JDK0"/>
<dbReference type="SUPFAM" id="SSF48371">
    <property type="entry name" value="ARM repeat"/>
    <property type="match status" value="2"/>
</dbReference>
<sequence>MPTLANPGQNPVLRAWRLLASTHLFDRLHLEQDLTARPSRLAAMLANPGDISFHDATDLRLLAAMTQEDRAELRAAARSGAGWDRTFATVALARLRDEAAGDLLADLVADPARWEDTASALRIGADESGSAALAEHEDLLAPWLLEMLGSDDEAVRRSAAATLGILRIAAAGPRLLRLAQSAIDELPSSEERTSTAWVLLNAAAGTSPGREVADQVRRWLDLPIDHAQWPADALAAIAARAEPGVYEWALERCADRLMNGDTRCTVDALAGRGRESLPLLEKVALESPHRDAPGKALEAIAALDSGLAERHAREHWTRFPEEAIEVLSERYRGSADPEVAELVVRIVKNAARRSPWDFCDALVRIGGPIAMSAATRAVEKLAERDEHDEDLPRLRSLVTHAAPARDLAAELTVLGLVPEWAAEVADELAPGPVSPYDLLLAVFERAGRSVDFDPDSGSYPPSYVDLLAEFVGAAGGTVEVSDVELVGIDEDGDAIEIDEEESEGFRFSFVHGGSSHSWDTEDNGDYLDIEVTAGMAHALRPADPSDPRRFVEVGNASTTYLFADPEKLSEFCKRNGIDEAF</sequence>
<accession>A0A1H3JDK0</accession>
<protein>
    <recommendedName>
        <fullName evidence="3">HEAT repeat-containing protein</fullName>
    </recommendedName>
</protein>
<dbReference type="Proteomes" id="UP000199529">
    <property type="component" value="Unassembled WGS sequence"/>
</dbReference>
<dbReference type="STRING" id="418495.SAMN05216215_1025100"/>
<gene>
    <name evidence="1" type="ORF">SAMN05216215_1025100</name>
</gene>
<dbReference type="InterPro" id="IPR016024">
    <property type="entry name" value="ARM-type_fold"/>
</dbReference>
<dbReference type="EMBL" id="FNOK01000025">
    <property type="protein sequence ID" value="SDY37488.1"/>
    <property type="molecule type" value="Genomic_DNA"/>
</dbReference>
<reference evidence="2" key="1">
    <citation type="submission" date="2016-10" db="EMBL/GenBank/DDBJ databases">
        <authorList>
            <person name="Varghese N."/>
            <person name="Submissions S."/>
        </authorList>
    </citation>
    <scope>NUCLEOTIDE SEQUENCE [LARGE SCALE GENOMIC DNA]</scope>
    <source>
        <strain evidence="2">CGMCC 4.3530</strain>
    </source>
</reference>
<name>A0A1H3JDK0_9PSEU</name>
<evidence type="ECO:0000313" key="1">
    <source>
        <dbReference type="EMBL" id="SDY37488.1"/>
    </source>
</evidence>
<evidence type="ECO:0008006" key="3">
    <source>
        <dbReference type="Google" id="ProtNLM"/>
    </source>
</evidence>
<keyword evidence="2" id="KW-1185">Reference proteome</keyword>
<proteinExistence type="predicted"/>
<dbReference type="InterPro" id="IPR011989">
    <property type="entry name" value="ARM-like"/>
</dbReference>
<organism evidence="1 2">
    <name type="scientific">Saccharopolyspora shandongensis</name>
    <dbReference type="NCBI Taxonomy" id="418495"/>
    <lineage>
        <taxon>Bacteria</taxon>
        <taxon>Bacillati</taxon>
        <taxon>Actinomycetota</taxon>
        <taxon>Actinomycetes</taxon>
        <taxon>Pseudonocardiales</taxon>
        <taxon>Pseudonocardiaceae</taxon>
        <taxon>Saccharopolyspora</taxon>
    </lineage>
</organism>